<dbReference type="PANTHER" id="PTHR33840">
    <property type="match status" value="1"/>
</dbReference>
<dbReference type="EMBL" id="JABXXO010000010">
    <property type="protein sequence ID" value="KAF7768329.1"/>
    <property type="molecule type" value="Genomic_DNA"/>
</dbReference>
<name>A0A8H7C9C7_AGABI</name>
<dbReference type="AlphaFoldDB" id="A0A8H7C9C7"/>
<feature type="domain" description="T6SS Phospholipase effector Tle1-like catalytic" evidence="2">
    <location>
        <begin position="61"/>
        <end position="406"/>
    </location>
</feature>
<evidence type="ECO:0000313" key="4">
    <source>
        <dbReference type="Proteomes" id="UP000629468"/>
    </source>
</evidence>
<evidence type="ECO:0000256" key="1">
    <source>
        <dbReference type="SAM" id="MobiDB-lite"/>
    </source>
</evidence>
<proteinExistence type="predicted"/>
<organism evidence="3 4">
    <name type="scientific">Agaricus bisporus var. burnettii</name>
    <dbReference type="NCBI Taxonomy" id="192524"/>
    <lineage>
        <taxon>Eukaryota</taxon>
        <taxon>Fungi</taxon>
        <taxon>Dikarya</taxon>
        <taxon>Basidiomycota</taxon>
        <taxon>Agaricomycotina</taxon>
        <taxon>Agaricomycetes</taxon>
        <taxon>Agaricomycetidae</taxon>
        <taxon>Agaricales</taxon>
        <taxon>Agaricineae</taxon>
        <taxon>Agaricaceae</taxon>
        <taxon>Agaricus</taxon>
    </lineage>
</organism>
<dbReference type="PANTHER" id="PTHR33840:SF2">
    <property type="entry name" value="TLE1 PHOSPHOLIPASE DOMAIN-CONTAINING PROTEIN"/>
    <property type="match status" value="1"/>
</dbReference>
<dbReference type="InterPro" id="IPR018712">
    <property type="entry name" value="Tle1-like_cat"/>
</dbReference>
<dbReference type="InterPro" id="IPR029058">
    <property type="entry name" value="AB_hydrolase_fold"/>
</dbReference>
<sequence>MTSTKDAVNNGRADDLKSTLPTLTPSSPTPIASSERPRVPHPVSKATFSVPSVIPPEHSHRTLVLCFDGTGDQFDADNSNIVQLVSLLKKNDRNKQMVYYQSGIGTYTPSRAVSPRWSTFQKVLDHMVAWSLNAHVMGGYEFLMQNYIEGDKICIFGFSRGAYTARSLAGMLHKVGLLPADNFQQIPFAYKMYTRVDHIGWEQSTGFKKAFCSDVTIDFIGVWDTVDSVGIFPKRLPFTTSNGIVRVFRHAISLDERRSKFKTNLWSRSHPDEHPSVEASPSQVTETCTSPDSYVNEKIPSVPTSPSSSYPSGKRSGSGNIGGILQKNLGLRRVQTWDGDGGSTHDKKLDTMEAIYSATSPKKLEEPTNTEEVWFAGCHCDVGGGAVSNKTRHSLARISLRWMIRECFKTNTGIMFESEGLQEIGLDPATLYPFALPRPPPLKLKSEHKIQKPPADPIPVRPHATLYKKRPAEIQAHHTFYPSPFLGSEEAEELQDALSPAYDQLKLRKGWWILEILPIQLRYQRGNNEWVTRFGSNLARPRFIPKQITHGVKVHRSVKMRMEAEYEDERKRGKRYRPKAQLRVEPTWID</sequence>
<feature type="region of interest" description="Disordered" evidence="1">
    <location>
        <begin position="265"/>
        <end position="322"/>
    </location>
</feature>
<evidence type="ECO:0000259" key="2">
    <source>
        <dbReference type="Pfam" id="PF09994"/>
    </source>
</evidence>
<dbReference type="SUPFAM" id="SSF53474">
    <property type="entry name" value="alpha/beta-Hydrolases"/>
    <property type="match status" value="1"/>
</dbReference>
<comment type="caution">
    <text evidence="3">The sequence shown here is derived from an EMBL/GenBank/DDBJ whole genome shotgun (WGS) entry which is preliminary data.</text>
</comment>
<dbReference type="Proteomes" id="UP000629468">
    <property type="component" value="Unassembled WGS sequence"/>
</dbReference>
<gene>
    <name evidence="3" type="ORF">Agabi119p4_7572</name>
</gene>
<feature type="region of interest" description="Disordered" evidence="1">
    <location>
        <begin position="1"/>
        <end position="40"/>
    </location>
</feature>
<feature type="compositionally biased region" description="Polar residues" evidence="1">
    <location>
        <begin position="279"/>
        <end position="293"/>
    </location>
</feature>
<protein>
    <recommendedName>
        <fullName evidence="2">T6SS Phospholipase effector Tle1-like catalytic domain-containing protein</fullName>
    </recommendedName>
</protein>
<reference evidence="3 4" key="1">
    <citation type="journal article" name="Sci. Rep.">
        <title>Telomere-to-telomere assembled and centromere annotated genomes of the two main subspecies of the button mushroom Agaricus bisporus reveal especially polymorphic chromosome ends.</title>
        <authorList>
            <person name="Sonnenberg A.S.M."/>
            <person name="Sedaghat-Telgerd N."/>
            <person name="Lavrijssen B."/>
            <person name="Ohm R.A."/>
            <person name="Hendrickx P.M."/>
            <person name="Scholtmeijer K."/>
            <person name="Baars J.J.P."/>
            <person name="van Peer A."/>
        </authorList>
    </citation>
    <scope>NUCLEOTIDE SEQUENCE [LARGE SCALE GENOMIC DNA]</scope>
    <source>
        <strain evidence="3 4">H119_p4</strain>
    </source>
</reference>
<evidence type="ECO:0000313" key="3">
    <source>
        <dbReference type="EMBL" id="KAF7768329.1"/>
    </source>
</evidence>
<dbReference type="Pfam" id="PF09994">
    <property type="entry name" value="T6SS_Tle1-like_cat"/>
    <property type="match status" value="1"/>
</dbReference>
<feature type="compositionally biased region" description="Low complexity" evidence="1">
    <location>
        <begin position="18"/>
        <end position="30"/>
    </location>
</feature>
<accession>A0A8H7C9C7</accession>
<feature type="compositionally biased region" description="Low complexity" evidence="1">
    <location>
        <begin position="300"/>
        <end position="318"/>
    </location>
</feature>